<dbReference type="AlphaFoldDB" id="A0A6A6R9P3"/>
<accession>A0A6A6R9P3</accession>
<gene>
    <name evidence="1" type="ORF">BU16DRAFT_201684</name>
</gene>
<sequence length="102" mass="11442">MPPCRTRRQLTTRLTCPSKHRSTCTFVIKLSWPKRDVLGIAAKNQSQVHRASLDRKRWRQGGDQLAAPLCLLWYGHLTCHSLARSKIGFIAHATVQGLPSPG</sequence>
<organism evidence="1 2">
    <name type="scientific">Lophium mytilinum</name>
    <dbReference type="NCBI Taxonomy" id="390894"/>
    <lineage>
        <taxon>Eukaryota</taxon>
        <taxon>Fungi</taxon>
        <taxon>Dikarya</taxon>
        <taxon>Ascomycota</taxon>
        <taxon>Pezizomycotina</taxon>
        <taxon>Dothideomycetes</taxon>
        <taxon>Pleosporomycetidae</taxon>
        <taxon>Mytilinidiales</taxon>
        <taxon>Mytilinidiaceae</taxon>
        <taxon>Lophium</taxon>
    </lineage>
</organism>
<dbReference type="Proteomes" id="UP000799750">
    <property type="component" value="Unassembled WGS sequence"/>
</dbReference>
<proteinExistence type="predicted"/>
<evidence type="ECO:0000313" key="2">
    <source>
        <dbReference type="Proteomes" id="UP000799750"/>
    </source>
</evidence>
<reference evidence="1" key="1">
    <citation type="journal article" date="2020" name="Stud. Mycol.">
        <title>101 Dothideomycetes genomes: a test case for predicting lifestyles and emergence of pathogens.</title>
        <authorList>
            <person name="Haridas S."/>
            <person name="Albert R."/>
            <person name="Binder M."/>
            <person name="Bloem J."/>
            <person name="Labutti K."/>
            <person name="Salamov A."/>
            <person name="Andreopoulos B."/>
            <person name="Baker S."/>
            <person name="Barry K."/>
            <person name="Bills G."/>
            <person name="Bluhm B."/>
            <person name="Cannon C."/>
            <person name="Castanera R."/>
            <person name="Culley D."/>
            <person name="Daum C."/>
            <person name="Ezra D."/>
            <person name="Gonzalez J."/>
            <person name="Henrissat B."/>
            <person name="Kuo A."/>
            <person name="Liang C."/>
            <person name="Lipzen A."/>
            <person name="Lutzoni F."/>
            <person name="Magnuson J."/>
            <person name="Mondo S."/>
            <person name="Nolan M."/>
            <person name="Ohm R."/>
            <person name="Pangilinan J."/>
            <person name="Park H.-J."/>
            <person name="Ramirez L."/>
            <person name="Alfaro M."/>
            <person name="Sun H."/>
            <person name="Tritt A."/>
            <person name="Yoshinaga Y."/>
            <person name="Zwiers L.-H."/>
            <person name="Turgeon B."/>
            <person name="Goodwin S."/>
            <person name="Spatafora J."/>
            <person name="Crous P."/>
            <person name="Grigoriev I."/>
        </authorList>
    </citation>
    <scope>NUCLEOTIDE SEQUENCE</scope>
    <source>
        <strain evidence="1">CBS 269.34</strain>
    </source>
</reference>
<dbReference type="EMBL" id="MU004182">
    <property type="protein sequence ID" value="KAF2501525.1"/>
    <property type="molecule type" value="Genomic_DNA"/>
</dbReference>
<keyword evidence="2" id="KW-1185">Reference proteome</keyword>
<name>A0A6A6R9P3_9PEZI</name>
<protein>
    <submittedName>
        <fullName evidence="1">Uncharacterized protein</fullName>
    </submittedName>
</protein>
<evidence type="ECO:0000313" key="1">
    <source>
        <dbReference type="EMBL" id="KAF2501525.1"/>
    </source>
</evidence>